<dbReference type="EMBL" id="AVOT02131196">
    <property type="protein sequence ID" value="MBW0588620.1"/>
    <property type="molecule type" value="Genomic_DNA"/>
</dbReference>
<protein>
    <submittedName>
        <fullName evidence="1">Uncharacterized protein</fullName>
    </submittedName>
</protein>
<name>A0A9Q3Q8X1_9BASI</name>
<accession>A0A9Q3Q8X1</accession>
<evidence type="ECO:0000313" key="2">
    <source>
        <dbReference type="Proteomes" id="UP000765509"/>
    </source>
</evidence>
<gene>
    <name evidence="1" type="ORF">O181_128335</name>
</gene>
<comment type="caution">
    <text evidence="1">The sequence shown here is derived from an EMBL/GenBank/DDBJ whole genome shotgun (WGS) entry which is preliminary data.</text>
</comment>
<sequence length="126" mass="14623">MSQRQVPEMPIISVPELELKKTSVHQKLLLDHIEKSDEARINVKDEIKSLIRLITEKMDKMNEDNLNITKLSTPFPHIRSSVKPKEEIAPIITDLIHQDNNKVLMKEATQLKEWPTFTGEGEYDHI</sequence>
<proteinExistence type="predicted"/>
<reference evidence="1" key="1">
    <citation type="submission" date="2021-03" db="EMBL/GenBank/DDBJ databases">
        <title>Draft genome sequence of rust myrtle Austropuccinia psidii MF-1, a brazilian biotype.</title>
        <authorList>
            <person name="Quecine M.C."/>
            <person name="Pachon D.M.R."/>
            <person name="Bonatelli M.L."/>
            <person name="Correr F.H."/>
            <person name="Franceschini L.M."/>
            <person name="Leite T.F."/>
            <person name="Margarido G.R.A."/>
            <person name="Almeida C.A."/>
            <person name="Ferrarezi J.A."/>
            <person name="Labate C.A."/>
        </authorList>
    </citation>
    <scope>NUCLEOTIDE SEQUENCE</scope>
    <source>
        <strain evidence="1">MF-1</strain>
    </source>
</reference>
<dbReference type="AlphaFoldDB" id="A0A9Q3Q8X1"/>
<evidence type="ECO:0000313" key="1">
    <source>
        <dbReference type="EMBL" id="MBW0588620.1"/>
    </source>
</evidence>
<organism evidence="1 2">
    <name type="scientific">Austropuccinia psidii MF-1</name>
    <dbReference type="NCBI Taxonomy" id="1389203"/>
    <lineage>
        <taxon>Eukaryota</taxon>
        <taxon>Fungi</taxon>
        <taxon>Dikarya</taxon>
        <taxon>Basidiomycota</taxon>
        <taxon>Pucciniomycotina</taxon>
        <taxon>Pucciniomycetes</taxon>
        <taxon>Pucciniales</taxon>
        <taxon>Sphaerophragmiaceae</taxon>
        <taxon>Austropuccinia</taxon>
    </lineage>
</organism>
<keyword evidence="2" id="KW-1185">Reference proteome</keyword>
<dbReference type="Proteomes" id="UP000765509">
    <property type="component" value="Unassembled WGS sequence"/>
</dbReference>